<dbReference type="Proteomes" id="UP001068379">
    <property type="component" value="Unassembled WGS sequence"/>
</dbReference>
<feature type="transmembrane region" description="Helical" evidence="7">
    <location>
        <begin position="366"/>
        <end position="391"/>
    </location>
</feature>
<dbReference type="RefSeq" id="WP_269356911.1">
    <property type="nucleotide sequence ID" value="NZ_JAPWHE010000001.1"/>
</dbReference>
<evidence type="ECO:0000256" key="4">
    <source>
        <dbReference type="ARBA" id="ARBA00022692"/>
    </source>
</evidence>
<feature type="transmembrane region" description="Helical" evidence="7">
    <location>
        <begin position="56"/>
        <end position="75"/>
    </location>
</feature>
<feature type="transmembrane region" description="Helical" evidence="7">
    <location>
        <begin position="146"/>
        <end position="168"/>
    </location>
</feature>
<dbReference type="InterPro" id="IPR020846">
    <property type="entry name" value="MFS_dom"/>
</dbReference>
<feature type="transmembrane region" description="Helical" evidence="7">
    <location>
        <begin position="212"/>
        <end position="230"/>
    </location>
</feature>
<dbReference type="CDD" id="cd17503">
    <property type="entry name" value="MFS_LmrB_MDR_like"/>
    <property type="match status" value="1"/>
</dbReference>
<evidence type="ECO:0000256" key="3">
    <source>
        <dbReference type="ARBA" id="ARBA00022475"/>
    </source>
</evidence>
<dbReference type="InterPro" id="IPR011701">
    <property type="entry name" value="MFS"/>
</dbReference>
<evidence type="ECO:0000256" key="6">
    <source>
        <dbReference type="ARBA" id="ARBA00023136"/>
    </source>
</evidence>
<feature type="transmembrane region" description="Helical" evidence="7">
    <location>
        <begin position="341"/>
        <end position="360"/>
    </location>
</feature>
<gene>
    <name evidence="9" type="ORF">O4H32_04095</name>
</gene>
<dbReference type="Pfam" id="PF07690">
    <property type="entry name" value="MFS_1"/>
    <property type="match status" value="1"/>
</dbReference>
<dbReference type="PROSITE" id="PS50850">
    <property type="entry name" value="MFS"/>
    <property type="match status" value="1"/>
</dbReference>
<proteinExistence type="predicted"/>
<keyword evidence="3" id="KW-1003">Cell membrane</keyword>
<protein>
    <submittedName>
        <fullName evidence="9">DHA2 family efflux MFS transporter permease subunit</fullName>
    </submittedName>
</protein>
<evidence type="ECO:0000256" key="5">
    <source>
        <dbReference type="ARBA" id="ARBA00022989"/>
    </source>
</evidence>
<dbReference type="PANTHER" id="PTHR42718">
    <property type="entry name" value="MAJOR FACILITATOR SUPERFAMILY MULTIDRUG TRANSPORTER MFSC"/>
    <property type="match status" value="1"/>
</dbReference>
<evidence type="ECO:0000256" key="7">
    <source>
        <dbReference type="SAM" id="Phobius"/>
    </source>
</evidence>
<keyword evidence="4 7" id="KW-0812">Transmembrane</keyword>
<dbReference type="Gene3D" id="1.20.1250.20">
    <property type="entry name" value="MFS general substrate transporter like domains"/>
    <property type="match status" value="1"/>
</dbReference>
<comment type="subcellular location">
    <subcellularLocation>
        <location evidence="1">Cell membrane</location>
        <topology evidence="1">Multi-pass membrane protein</topology>
    </subcellularLocation>
</comment>
<dbReference type="InterPro" id="IPR004638">
    <property type="entry name" value="EmrB-like"/>
</dbReference>
<accession>A0ABT4M1E9</accession>
<keyword evidence="5 7" id="KW-1133">Transmembrane helix</keyword>
<feature type="transmembrane region" description="Helical" evidence="7">
    <location>
        <begin position="236"/>
        <end position="254"/>
    </location>
</feature>
<dbReference type="EMBL" id="JAPWHE010000001">
    <property type="protein sequence ID" value="MCZ4329139.1"/>
    <property type="molecule type" value="Genomic_DNA"/>
</dbReference>
<feature type="transmembrane region" description="Helical" evidence="7">
    <location>
        <begin position="306"/>
        <end position="329"/>
    </location>
</feature>
<feature type="transmembrane region" description="Helical" evidence="7">
    <location>
        <begin position="412"/>
        <end position="431"/>
    </location>
</feature>
<dbReference type="Gene3D" id="1.20.1720.10">
    <property type="entry name" value="Multidrug resistance protein D"/>
    <property type="match status" value="1"/>
</dbReference>
<evidence type="ECO:0000256" key="2">
    <source>
        <dbReference type="ARBA" id="ARBA00022448"/>
    </source>
</evidence>
<name>A0ABT4M1E9_9BURK</name>
<keyword evidence="2" id="KW-0813">Transport</keyword>
<keyword evidence="10" id="KW-1185">Reference proteome</keyword>
<evidence type="ECO:0000256" key="1">
    <source>
        <dbReference type="ARBA" id="ARBA00004651"/>
    </source>
</evidence>
<dbReference type="PANTHER" id="PTHR42718:SF46">
    <property type="entry name" value="BLR6921 PROTEIN"/>
    <property type="match status" value="1"/>
</dbReference>
<comment type="caution">
    <text evidence="9">The sequence shown here is derived from an EMBL/GenBank/DDBJ whole genome shotgun (WGS) entry which is preliminary data.</text>
</comment>
<evidence type="ECO:0000313" key="10">
    <source>
        <dbReference type="Proteomes" id="UP001068379"/>
    </source>
</evidence>
<feature type="transmembrane region" description="Helical" evidence="7">
    <location>
        <begin position="174"/>
        <end position="192"/>
    </location>
</feature>
<dbReference type="NCBIfam" id="TIGR00711">
    <property type="entry name" value="efflux_EmrB"/>
    <property type="match status" value="1"/>
</dbReference>
<dbReference type="InterPro" id="IPR036259">
    <property type="entry name" value="MFS_trans_sf"/>
</dbReference>
<organism evidence="9 10">
    <name type="scientific">Castellaniella denitrificans</name>
    <dbReference type="NCBI Taxonomy" id="56119"/>
    <lineage>
        <taxon>Bacteria</taxon>
        <taxon>Pseudomonadati</taxon>
        <taxon>Pseudomonadota</taxon>
        <taxon>Betaproteobacteria</taxon>
        <taxon>Burkholderiales</taxon>
        <taxon>Alcaligenaceae</taxon>
        <taxon>Castellaniella</taxon>
    </lineage>
</organism>
<feature type="transmembrane region" description="Helical" evidence="7">
    <location>
        <begin position="113"/>
        <end position="134"/>
    </location>
</feature>
<feature type="transmembrane region" description="Helical" evidence="7">
    <location>
        <begin position="275"/>
        <end position="300"/>
    </location>
</feature>
<evidence type="ECO:0000259" key="8">
    <source>
        <dbReference type="PROSITE" id="PS50850"/>
    </source>
</evidence>
<feature type="transmembrane region" description="Helical" evidence="7">
    <location>
        <begin position="443"/>
        <end position="460"/>
    </location>
</feature>
<feature type="domain" description="Major facilitator superfamily (MFS) profile" evidence="8">
    <location>
        <begin position="22"/>
        <end position="468"/>
    </location>
</feature>
<feature type="transmembrane region" description="Helical" evidence="7">
    <location>
        <begin position="87"/>
        <end position="107"/>
    </location>
</feature>
<feature type="transmembrane region" description="Helical" evidence="7">
    <location>
        <begin position="21"/>
        <end position="44"/>
    </location>
</feature>
<sequence length="475" mass="49926">MPESQHRIPVPPAASSREIRMIPFIVGCALFMQMLDSTVVATALPTMALDFGTTVVHMNVTITSYLLATAVFVPISGWAADRFGARAVFLAAIALFTLGSIACAASGTLGQLVAARVVQGAAGAMMVPVGRIILLRRIPKADLLKAMAFLTIPALLGPVIGPPVGGFLVTYASWHWIFLINIPVGILGIAMVRRWIARDVPASRPRLDTMGFLLSGVAMAALMTCLEAAGHGGLGLWPTAGLLCLGLGCGILYVRHARHVTYPIIDLSLLRTRTFAVSVLGGNLCRFSVGASPFLLAILLQVGFGLSAFSAGMITFTSAAGAMLMKLVATPIVRRFGFRRVLIANALIAAAFTAACALFQADTPIWAMVAVLLVGGFFRSLQFTAVNALTYADLDSAQMSRASSFAATAQQLGISLGVACAAMTLNLSMTLRGGTEADRIDVMWGFAVIAAIVAASALSFRRLPARAGSQLRARE</sequence>
<dbReference type="SUPFAM" id="SSF103473">
    <property type="entry name" value="MFS general substrate transporter"/>
    <property type="match status" value="1"/>
</dbReference>
<evidence type="ECO:0000313" key="9">
    <source>
        <dbReference type="EMBL" id="MCZ4329139.1"/>
    </source>
</evidence>
<keyword evidence="6 7" id="KW-0472">Membrane</keyword>
<reference evidence="9" key="1">
    <citation type="submission" date="2022-12" db="EMBL/GenBank/DDBJ databases">
        <title>Bacterial isolates from different developmental stages of Nematostella vectensis.</title>
        <authorList>
            <person name="Fraune S."/>
        </authorList>
    </citation>
    <scope>NUCLEOTIDE SEQUENCE</scope>
    <source>
        <strain evidence="9">G21619-S1</strain>
    </source>
</reference>